<dbReference type="Proteomes" id="UP000887540">
    <property type="component" value="Unplaced"/>
</dbReference>
<reference evidence="2" key="1">
    <citation type="submission" date="2022-11" db="UniProtKB">
        <authorList>
            <consortium name="WormBaseParasite"/>
        </authorList>
    </citation>
    <scope>IDENTIFICATION</scope>
</reference>
<protein>
    <submittedName>
        <fullName evidence="2">Uncharacterized protein</fullName>
    </submittedName>
</protein>
<proteinExistence type="predicted"/>
<organism evidence="1 2">
    <name type="scientific">Acrobeloides nanus</name>
    <dbReference type="NCBI Taxonomy" id="290746"/>
    <lineage>
        <taxon>Eukaryota</taxon>
        <taxon>Metazoa</taxon>
        <taxon>Ecdysozoa</taxon>
        <taxon>Nematoda</taxon>
        <taxon>Chromadorea</taxon>
        <taxon>Rhabditida</taxon>
        <taxon>Tylenchina</taxon>
        <taxon>Cephalobomorpha</taxon>
        <taxon>Cephaloboidea</taxon>
        <taxon>Cephalobidae</taxon>
        <taxon>Acrobeloides</taxon>
    </lineage>
</organism>
<dbReference type="AlphaFoldDB" id="A0A914DJZ9"/>
<dbReference type="WBParaSite" id="ACRNAN_scaffold2920.g15180.t1">
    <property type="protein sequence ID" value="ACRNAN_scaffold2920.g15180.t1"/>
    <property type="gene ID" value="ACRNAN_scaffold2920.g15180"/>
</dbReference>
<keyword evidence="1" id="KW-1185">Reference proteome</keyword>
<evidence type="ECO:0000313" key="2">
    <source>
        <dbReference type="WBParaSite" id="ACRNAN_scaffold2920.g15180.t1"/>
    </source>
</evidence>
<name>A0A914DJZ9_9BILA</name>
<evidence type="ECO:0000313" key="1">
    <source>
        <dbReference type="Proteomes" id="UP000887540"/>
    </source>
</evidence>
<sequence>MPKKVDINEALRAGAAGRQIEINRRLAKDARGLNRNKIVFTKASEPLRNAVCLNGPNIIVLSPDSSLIKLTKQGKLNKKKRSLILENRNLNKKNLTDMETDEDLINTKKANLFNQTN</sequence>
<accession>A0A914DJZ9</accession>